<reference evidence="1" key="1">
    <citation type="submission" date="2022-10" db="EMBL/GenBank/DDBJ databases">
        <title>Completed Genome Sequence of two octocoral isolated bacterium, Endozoicomonas euniceicola EF212T and Endozoicomonas gorgoniicola PS125T.</title>
        <authorList>
            <person name="Chiou Y.-J."/>
            <person name="Chen Y.-H."/>
        </authorList>
    </citation>
    <scope>NUCLEOTIDE SEQUENCE</scope>
    <source>
        <strain evidence="1">EF212</strain>
    </source>
</reference>
<accession>A0ABY6GZI8</accession>
<sequence length="83" mass="9641">MTIRFDLPESLEEFDQQEESLEQPCFPYPGYEQRPGGINFWVTVATKRLIRLNSKGIYALTAQQASPGTFRHNDRKILLQVVR</sequence>
<organism evidence="1 2">
    <name type="scientific">Endozoicomonas euniceicola</name>
    <dbReference type="NCBI Taxonomy" id="1234143"/>
    <lineage>
        <taxon>Bacteria</taxon>
        <taxon>Pseudomonadati</taxon>
        <taxon>Pseudomonadota</taxon>
        <taxon>Gammaproteobacteria</taxon>
        <taxon>Oceanospirillales</taxon>
        <taxon>Endozoicomonadaceae</taxon>
        <taxon>Endozoicomonas</taxon>
    </lineage>
</organism>
<proteinExistence type="predicted"/>
<dbReference type="Proteomes" id="UP001163255">
    <property type="component" value="Chromosome"/>
</dbReference>
<evidence type="ECO:0000313" key="2">
    <source>
        <dbReference type="Proteomes" id="UP001163255"/>
    </source>
</evidence>
<evidence type="ECO:0000313" key="1">
    <source>
        <dbReference type="EMBL" id="UYM17398.1"/>
    </source>
</evidence>
<name>A0ABY6GZI8_9GAMM</name>
<dbReference type="EMBL" id="CP103300">
    <property type="protein sequence ID" value="UYM17398.1"/>
    <property type="molecule type" value="Genomic_DNA"/>
</dbReference>
<gene>
    <name evidence="1" type="ORF">NX720_05620</name>
</gene>
<keyword evidence="2" id="KW-1185">Reference proteome</keyword>
<protein>
    <submittedName>
        <fullName evidence="1">Uncharacterized protein</fullName>
    </submittedName>
</protein>
<dbReference type="RefSeq" id="WP_262599964.1">
    <property type="nucleotide sequence ID" value="NZ_CP103300.1"/>
</dbReference>